<dbReference type="EMBL" id="LR796270">
    <property type="protein sequence ID" value="CAB4133442.1"/>
    <property type="molecule type" value="Genomic_DNA"/>
</dbReference>
<dbReference type="InterPro" id="IPR014729">
    <property type="entry name" value="Rossmann-like_a/b/a_fold"/>
</dbReference>
<organism evidence="4">
    <name type="scientific">uncultured Caudovirales phage</name>
    <dbReference type="NCBI Taxonomy" id="2100421"/>
    <lineage>
        <taxon>Viruses</taxon>
        <taxon>Duplodnaviria</taxon>
        <taxon>Heunggongvirae</taxon>
        <taxon>Uroviricota</taxon>
        <taxon>Caudoviricetes</taxon>
        <taxon>Peduoviridae</taxon>
        <taxon>Maltschvirus</taxon>
        <taxon>Maltschvirus maltsch</taxon>
    </lineage>
</organism>
<evidence type="ECO:0000259" key="3">
    <source>
        <dbReference type="Pfam" id="PF01467"/>
    </source>
</evidence>
<sequence>MKIGFNCSTFDLFHAGHVTMLKMEKQLCDYLIVALQTDPTLDRPDKKNHPVQSIYERYVQVQGCKYVDEILVYSTEQDLLNLIQTTKMHIRFLGDEYKSIDFTGKQWCLDNGIELHYHLREHPFSSSGLRLRTYEAELARIEKKNKPYVPFHHPV</sequence>
<dbReference type="Gene3D" id="3.40.50.620">
    <property type="entry name" value="HUPs"/>
    <property type="match status" value="1"/>
</dbReference>
<keyword evidence="2 4" id="KW-0548">Nucleotidyltransferase</keyword>
<dbReference type="InterPro" id="IPR004821">
    <property type="entry name" value="Cyt_trans-like"/>
</dbReference>
<dbReference type="PANTHER" id="PTHR43793:SF1">
    <property type="entry name" value="FAD SYNTHASE"/>
    <property type="match status" value="1"/>
</dbReference>
<name>A0A6J5LIR0_9CAUD</name>
<dbReference type="NCBIfam" id="TIGR00125">
    <property type="entry name" value="cyt_tran_rel"/>
    <property type="match status" value="1"/>
</dbReference>
<reference evidence="4" key="1">
    <citation type="submission" date="2020-04" db="EMBL/GenBank/DDBJ databases">
        <authorList>
            <person name="Chiriac C."/>
            <person name="Salcher M."/>
            <person name="Ghai R."/>
            <person name="Kavagutti S V."/>
        </authorList>
    </citation>
    <scope>NUCLEOTIDE SEQUENCE</scope>
</reference>
<dbReference type="GO" id="GO:0016779">
    <property type="term" value="F:nucleotidyltransferase activity"/>
    <property type="evidence" value="ECO:0007669"/>
    <property type="project" value="UniProtKB-KW"/>
</dbReference>
<protein>
    <submittedName>
        <fullName evidence="4">TagD Cytidylyltransferase</fullName>
    </submittedName>
</protein>
<keyword evidence="1 4" id="KW-0808">Transferase</keyword>
<proteinExistence type="predicted"/>
<dbReference type="Pfam" id="PF01467">
    <property type="entry name" value="CTP_transf_like"/>
    <property type="match status" value="1"/>
</dbReference>
<dbReference type="PANTHER" id="PTHR43793">
    <property type="entry name" value="FAD SYNTHASE"/>
    <property type="match status" value="1"/>
</dbReference>
<accession>A0A6J5LIR0</accession>
<evidence type="ECO:0000256" key="1">
    <source>
        <dbReference type="ARBA" id="ARBA00022679"/>
    </source>
</evidence>
<dbReference type="SUPFAM" id="SSF52374">
    <property type="entry name" value="Nucleotidylyl transferase"/>
    <property type="match status" value="1"/>
</dbReference>
<dbReference type="InterPro" id="IPR050385">
    <property type="entry name" value="Archaeal_FAD_synthase"/>
</dbReference>
<gene>
    <name evidence="4" type="ORF">UFOVP250_183</name>
</gene>
<evidence type="ECO:0000256" key="2">
    <source>
        <dbReference type="ARBA" id="ARBA00022695"/>
    </source>
</evidence>
<feature type="domain" description="Cytidyltransferase-like" evidence="3">
    <location>
        <begin position="9"/>
        <end position="90"/>
    </location>
</feature>
<evidence type="ECO:0000313" key="4">
    <source>
        <dbReference type="EMBL" id="CAB4133442.1"/>
    </source>
</evidence>